<dbReference type="Gene3D" id="1.10.510.10">
    <property type="entry name" value="Transferase(Phosphotransferase) domain 1"/>
    <property type="match status" value="1"/>
</dbReference>
<evidence type="ECO:0000256" key="3">
    <source>
        <dbReference type="ARBA" id="ARBA00022741"/>
    </source>
</evidence>
<dbReference type="CDD" id="cd14014">
    <property type="entry name" value="STKc_PknB_like"/>
    <property type="match status" value="1"/>
</dbReference>
<evidence type="ECO:0000256" key="6">
    <source>
        <dbReference type="PROSITE-ProRule" id="PRU00339"/>
    </source>
</evidence>
<dbReference type="SUPFAM" id="SSF56112">
    <property type="entry name" value="Protein kinase-like (PK-like)"/>
    <property type="match status" value="1"/>
</dbReference>
<dbReference type="OrthoDB" id="9801841at2"/>
<dbReference type="Gene3D" id="1.25.40.10">
    <property type="entry name" value="Tetratricopeptide repeat domain"/>
    <property type="match status" value="4"/>
</dbReference>
<dbReference type="InterPro" id="IPR050660">
    <property type="entry name" value="NEK_Ser/Thr_kinase"/>
</dbReference>
<dbReference type="Pfam" id="PF13432">
    <property type="entry name" value="TPR_16"/>
    <property type="match status" value="1"/>
</dbReference>
<dbReference type="SMART" id="SM00028">
    <property type="entry name" value="TPR"/>
    <property type="match status" value="7"/>
</dbReference>
<feature type="repeat" description="TPR" evidence="6">
    <location>
        <begin position="713"/>
        <end position="746"/>
    </location>
</feature>
<dbReference type="eggNOG" id="COG0457">
    <property type="taxonomic scope" value="Bacteria"/>
</dbReference>
<evidence type="ECO:0000313" key="9">
    <source>
        <dbReference type="EMBL" id="ABF42117.1"/>
    </source>
</evidence>
<feature type="repeat" description="TPR" evidence="6">
    <location>
        <begin position="643"/>
        <end position="676"/>
    </location>
</feature>
<dbReference type="InterPro" id="IPR000719">
    <property type="entry name" value="Prot_kinase_dom"/>
</dbReference>
<feature type="repeat" description="TPR" evidence="6">
    <location>
        <begin position="575"/>
        <end position="608"/>
    </location>
</feature>
<dbReference type="Pfam" id="PF13181">
    <property type="entry name" value="TPR_8"/>
    <property type="match status" value="2"/>
</dbReference>
<evidence type="ECO:0000259" key="8">
    <source>
        <dbReference type="PROSITE" id="PS50011"/>
    </source>
</evidence>
<accession>Q1ILY3</accession>
<evidence type="ECO:0000313" key="10">
    <source>
        <dbReference type="Proteomes" id="UP000002432"/>
    </source>
</evidence>
<dbReference type="Gene3D" id="3.30.200.20">
    <property type="entry name" value="Phosphorylase Kinase, domain 1"/>
    <property type="match status" value="1"/>
</dbReference>
<evidence type="ECO:0000256" key="7">
    <source>
        <dbReference type="SAM" id="Phobius"/>
    </source>
</evidence>
<proteinExistence type="predicted"/>
<dbReference type="PROSITE" id="PS00108">
    <property type="entry name" value="PROTEIN_KINASE_ST"/>
    <property type="match status" value="1"/>
</dbReference>
<evidence type="ECO:0000256" key="1">
    <source>
        <dbReference type="ARBA" id="ARBA00012513"/>
    </source>
</evidence>
<dbReference type="PANTHER" id="PTHR43671">
    <property type="entry name" value="SERINE/THREONINE-PROTEIN KINASE NEK"/>
    <property type="match status" value="1"/>
</dbReference>
<keyword evidence="2" id="KW-0808">Transferase</keyword>
<keyword evidence="4 9" id="KW-0418">Kinase</keyword>
<dbReference type="RefSeq" id="WP_011523916.1">
    <property type="nucleotide sequence ID" value="NC_008009.1"/>
</dbReference>
<keyword evidence="7" id="KW-0472">Membrane</keyword>
<dbReference type="AlphaFoldDB" id="Q1ILY3"/>
<feature type="domain" description="Protein kinase" evidence="8">
    <location>
        <begin position="15"/>
        <end position="267"/>
    </location>
</feature>
<keyword evidence="6" id="KW-0802">TPR repeat</keyword>
<dbReference type="STRING" id="204669.Acid345_3116"/>
<protein>
    <recommendedName>
        <fullName evidence="1">non-specific serine/threonine protein kinase</fullName>
        <ecNumber evidence="1">2.7.11.1</ecNumber>
    </recommendedName>
</protein>
<dbReference type="PANTHER" id="PTHR43671:SF13">
    <property type="entry name" value="SERINE_THREONINE-PROTEIN KINASE NEK2"/>
    <property type="match status" value="1"/>
</dbReference>
<sequence length="878" mass="95284">MTSPAPATGENIGHYRVLGKLGAGGMGVVYKALDTKLQRTVCLKFLPSDTALSDRDRRNLLQEARAASTLDHPNIGAIYGIEETPDQHPFIVMAYYEGQTLAQAMDSGAAGAHPLDIVCQVARGLAAAHARNIVHRDVKPSNIILTTDNVAKIVDFGLARVVSSSAMTQSMHTSGTLPYMAPEQVLGEAITPACDVWALGIILVQLLTGSYPFIRENTTAIAFAIVNLPPAGMELLPQALAPVAYRALAKQPEHRYPTAKEFLAALVAANDELAASARGADTDSPTRSNAISAKELKQLAEHASTARWNTQQRQTSKRVLYAAIVLLVAVVVALLLPSVRTRLNTVIPSNTVEHIAVLPFDNASGDPSNEAIAAGLMDSLTGELSNLSAGKQTLWVVPASVVRAHKISDPTAAAKVLGASLVVKGSIQHNGDDVRLRVDLIDARNLRQIGSATLEDRTGDIGALQDEAVVRLAGLMNIKLSTEMLRATGGRGSPASYELYLRALGYMQRYDKAGNLDQAIEDLNQSIHLDPQFALGFASLGECYRLKNVVDPKQKWVDQALANLQHAMQLNDRVAAPHVSLAWLQSALGQHDLALQEYQKALAINPRDPEAVKGLSREYERAGRTADAEAGFKQAILLRPDYWDSYNALGSFYVRQQRYPEAIAQFRRVLDLTPDNSAAYSNVAGVLLLIGDPASQKEAETALRRSLDLSPSYAAYANLGRLYMSQKRYAEGVDITRKALSMNDQNYEVWANLTVMLQWMHDDVGAADSRAHTFALLKPYVVAHPEDANAHSSLATHYAKAGDRTNAMREIDAALGLQPHDSTVLADAAEVYEDFGDRKRAIDFAQKSLKNGNSLDDLQVRPELQQLLKDPGFRSNPK</sequence>
<dbReference type="GO" id="GO:0005524">
    <property type="term" value="F:ATP binding"/>
    <property type="evidence" value="ECO:0007669"/>
    <property type="project" value="UniProtKB-KW"/>
</dbReference>
<dbReference type="GO" id="GO:0004674">
    <property type="term" value="F:protein serine/threonine kinase activity"/>
    <property type="evidence" value="ECO:0007669"/>
    <property type="project" value="UniProtKB-KW"/>
</dbReference>
<dbReference type="Pfam" id="PF00069">
    <property type="entry name" value="Pkinase"/>
    <property type="match status" value="1"/>
</dbReference>
<keyword evidence="9" id="KW-0723">Serine/threonine-protein kinase</keyword>
<keyword evidence="5" id="KW-0067">ATP-binding</keyword>
<reference evidence="9 10" key="1">
    <citation type="journal article" date="2009" name="Appl. Environ. Microbiol.">
        <title>Three genomes from the phylum Acidobacteria provide insight into the lifestyles of these microorganisms in soils.</title>
        <authorList>
            <person name="Ward N.L."/>
            <person name="Challacombe J.F."/>
            <person name="Janssen P.H."/>
            <person name="Henrissat B."/>
            <person name="Coutinho P.M."/>
            <person name="Wu M."/>
            <person name="Xie G."/>
            <person name="Haft D.H."/>
            <person name="Sait M."/>
            <person name="Badger J."/>
            <person name="Barabote R.D."/>
            <person name="Bradley B."/>
            <person name="Brettin T.S."/>
            <person name="Brinkac L.M."/>
            <person name="Bruce D."/>
            <person name="Creasy T."/>
            <person name="Daugherty S.C."/>
            <person name="Davidsen T.M."/>
            <person name="DeBoy R.T."/>
            <person name="Detter J.C."/>
            <person name="Dodson R.J."/>
            <person name="Durkin A.S."/>
            <person name="Ganapathy A."/>
            <person name="Gwinn-Giglio M."/>
            <person name="Han C.S."/>
            <person name="Khouri H."/>
            <person name="Kiss H."/>
            <person name="Kothari S.P."/>
            <person name="Madupu R."/>
            <person name="Nelson K.E."/>
            <person name="Nelson W.C."/>
            <person name="Paulsen I."/>
            <person name="Penn K."/>
            <person name="Ren Q."/>
            <person name="Rosovitz M.J."/>
            <person name="Selengut J.D."/>
            <person name="Shrivastava S."/>
            <person name="Sullivan S.A."/>
            <person name="Tapia R."/>
            <person name="Thompson L.S."/>
            <person name="Watkins K.L."/>
            <person name="Yang Q."/>
            <person name="Yu C."/>
            <person name="Zafar N."/>
            <person name="Zhou L."/>
            <person name="Kuske C.R."/>
        </authorList>
    </citation>
    <scope>NUCLEOTIDE SEQUENCE [LARGE SCALE GENOMIC DNA]</scope>
    <source>
        <strain evidence="9 10">Ellin345</strain>
    </source>
</reference>
<organism evidence="9 10">
    <name type="scientific">Koribacter versatilis (strain Ellin345)</name>
    <dbReference type="NCBI Taxonomy" id="204669"/>
    <lineage>
        <taxon>Bacteria</taxon>
        <taxon>Pseudomonadati</taxon>
        <taxon>Acidobacteriota</taxon>
        <taxon>Terriglobia</taxon>
        <taxon>Terriglobales</taxon>
        <taxon>Candidatus Korobacteraceae</taxon>
        <taxon>Candidatus Korobacter</taxon>
    </lineage>
</organism>
<dbReference type="EnsemblBacteria" id="ABF42117">
    <property type="protein sequence ID" value="ABF42117"/>
    <property type="gene ID" value="Acid345_3116"/>
</dbReference>
<keyword evidence="3" id="KW-0547">Nucleotide-binding</keyword>
<dbReference type="InterPro" id="IPR011990">
    <property type="entry name" value="TPR-like_helical_dom_sf"/>
</dbReference>
<name>Q1ILY3_KORVE</name>
<feature type="repeat" description="TPR" evidence="6">
    <location>
        <begin position="788"/>
        <end position="821"/>
    </location>
</feature>
<dbReference type="HOGENOM" id="CLU_013589_0_0_0"/>
<keyword evidence="10" id="KW-1185">Reference proteome</keyword>
<keyword evidence="7" id="KW-1133">Transmembrane helix</keyword>
<evidence type="ECO:0000256" key="4">
    <source>
        <dbReference type="ARBA" id="ARBA00022777"/>
    </source>
</evidence>
<dbReference type="PROSITE" id="PS50293">
    <property type="entry name" value="TPR_REGION"/>
    <property type="match status" value="1"/>
</dbReference>
<dbReference type="InterPro" id="IPR019734">
    <property type="entry name" value="TPR_rpt"/>
</dbReference>
<dbReference type="KEGG" id="aba:Acid345_3116"/>
<dbReference type="SMART" id="SM00220">
    <property type="entry name" value="S_TKc"/>
    <property type="match status" value="1"/>
</dbReference>
<dbReference type="Proteomes" id="UP000002432">
    <property type="component" value="Chromosome"/>
</dbReference>
<feature type="transmembrane region" description="Helical" evidence="7">
    <location>
        <begin position="319"/>
        <end position="339"/>
    </location>
</feature>
<dbReference type="eggNOG" id="COG0515">
    <property type="taxonomic scope" value="Bacteria"/>
</dbReference>
<dbReference type="PROSITE" id="PS50011">
    <property type="entry name" value="PROTEIN_KINASE_DOM"/>
    <property type="match status" value="1"/>
</dbReference>
<dbReference type="SUPFAM" id="SSF48452">
    <property type="entry name" value="TPR-like"/>
    <property type="match status" value="2"/>
</dbReference>
<dbReference type="PROSITE" id="PS50005">
    <property type="entry name" value="TPR"/>
    <property type="match status" value="4"/>
</dbReference>
<keyword evidence="7" id="KW-0812">Transmembrane</keyword>
<dbReference type="EMBL" id="CP000360">
    <property type="protein sequence ID" value="ABF42117.1"/>
    <property type="molecule type" value="Genomic_DNA"/>
</dbReference>
<evidence type="ECO:0000256" key="5">
    <source>
        <dbReference type="ARBA" id="ARBA00022840"/>
    </source>
</evidence>
<evidence type="ECO:0000256" key="2">
    <source>
        <dbReference type="ARBA" id="ARBA00022679"/>
    </source>
</evidence>
<dbReference type="InterPro" id="IPR011009">
    <property type="entry name" value="Kinase-like_dom_sf"/>
</dbReference>
<dbReference type="InterPro" id="IPR008271">
    <property type="entry name" value="Ser/Thr_kinase_AS"/>
</dbReference>
<dbReference type="eggNOG" id="COG5616">
    <property type="taxonomic scope" value="Bacteria"/>
</dbReference>
<dbReference type="EC" id="2.7.11.1" evidence="1"/>
<gene>
    <name evidence="9" type="ordered locus">Acid345_3116</name>
</gene>